<protein>
    <submittedName>
        <fullName evidence="2">Uncharacterized protein</fullName>
    </submittedName>
</protein>
<evidence type="ECO:0000256" key="1">
    <source>
        <dbReference type="SAM" id="SignalP"/>
    </source>
</evidence>
<sequence>MNVPRRTLLFAGGTTATLLPLGGILPAAQAATPSTTGAIPAATPIPDPIPVTWTRTSDGGQGDRRPPWRPALALSEQQLAAKGTYAARVTPQSSSAVGALVSRAALDGSTGYAVALDPGRARIRLYDLAGGDTLATAPLPGAQAGKPYDLEVAVDGPD</sequence>
<feature type="signal peptide" evidence="1">
    <location>
        <begin position="1"/>
        <end position="30"/>
    </location>
</feature>
<dbReference type="InterPro" id="IPR006311">
    <property type="entry name" value="TAT_signal"/>
</dbReference>
<comment type="caution">
    <text evidence="2">The sequence shown here is derived from an EMBL/GenBank/DDBJ whole genome shotgun (WGS) entry which is preliminary data.</text>
</comment>
<dbReference type="RefSeq" id="WP_229845366.1">
    <property type="nucleotide sequence ID" value="NZ_BMUP01000002.1"/>
</dbReference>
<evidence type="ECO:0000313" key="2">
    <source>
        <dbReference type="EMBL" id="MBB3079058.1"/>
    </source>
</evidence>
<evidence type="ECO:0000313" key="3">
    <source>
        <dbReference type="Proteomes" id="UP000572907"/>
    </source>
</evidence>
<accession>A0A7W4ZUP5</accession>
<reference evidence="2 3" key="1">
    <citation type="submission" date="2020-08" db="EMBL/GenBank/DDBJ databases">
        <title>Genomic Encyclopedia of Type Strains, Phase III (KMG-III): the genomes of soil and plant-associated and newly described type strains.</title>
        <authorList>
            <person name="Whitman W."/>
        </authorList>
    </citation>
    <scope>NUCLEOTIDE SEQUENCE [LARGE SCALE GENOMIC DNA]</scope>
    <source>
        <strain evidence="2 3">CECT 3237</strain>
    </source>
</reference>
<dbReference type="EMBL" id="JACHXE010000005">
    <property type="protein sequence ID" value="MBB3079058.1"/>
    <property type="molecule type" value="Genomic_DNA"/>
</dbReference>
<dbReference type="AlphaFoldDB" id="A0A7W4ZUP5"/>
<feature type="chain" id="PRO_5031014101" evidence="1">
    <location>
        <begin position="31"/>
        <end position="158"/>
    </location>
</feature>
<organism evidence="2 3">
    <name type="scientific">Streptomyces violarus</name>
    <dbReference type="NCBI Taxonomy" id="67380"/>
    <lineage>
        <taxon>Bacteria</taxon>
        <taxon>Bacillati</taxon>
        <taxon>Actinomycetota</taxon>
        <taxon>Actinomycetes</taxon>
        <taxon>Kitasatosporales</taxon>
        <taxon>Streptomycetaceae</taxon>
        <taxon>Streptomyces</taxon>
    </lineage>
</organism>
<name>A0A7W4ZUP5_9ACTN</name>
<keyword evidence="3" id="KW-1185">Reference proteome</keyword>
<dbReference type="Proteomes" id="UP000572907">
    <property type="component" value="Unassembled WGS sequence"/>
</dbReference>
<dbReference type="Gene3D" id="2.60.120.560">
    <property type="entry name" value="Exo-inulinase, domain 1"/>
    <property type="match status" value="1"/>
</dbReference>
<keyword evidence="1" id="KW-0732">Signal</keyword>
<gene>
    <name evidence="2" type="ORF">FHS41_005589</name>
</gene>
<dbReference type="PROSITE" id="PS51318">
    <property type="entry name" value="TAT"/>
    <property type="match status" value="1"/>
</dbReference>
<proteinExistence type="predicted"/>